<gene>
    <name evidence="2" type="ORF">RND81_03G155900</name>
</gene>
<dbReference type="Proteomes" id="UP001443914">
    <property type="component" value="Unassembled WGS sequence"/>
</dbReference>
<evidence type="ECO:0000313" key="3">
    <source>
        <dbReference type="Proteomes" id="UP001443914"/>
    </source>
</evidence>
<protein>
    <submittedName>
        <fullName evidence="2">Uncharacterized protein</fullName>
    </submittedName>
</protein>
<accession>A0AAW1M0J3</accession>
<dbReference type="AlphaFoldDB" id="A0AAW1M0J3"/>
<organism evidence="2 3">
    <name type="scientific">Saponaria officinalis</name>
    <name type="common">Common soapwort</name>
    <name type="synonym">Lychnis saponaria</name>
    <dbReference type="NCBI Taxonomy" id="3572"/>
    <lineage>
        <taxon>Eukaryota</taxon>
        <taxon>Viridiplantae</taxon>
        <taxon>Streptophyta</taxon>
        <taxon>Embryophyta</taxon>
        <taxon>Tracheophyta</taxon>
        <taxon>Spermatophyta</taxon>
        <taxon>Magnoliopsida</taxon>
        <taxon>eudicotyledons</taxon>
        <taxon>Gunneridae</taxon>
        <taxon>Pentapetalae</taxon>
        <taxon>Caryophyllales</taxon>
        <taxon>Caryophyllaceae</taxon>
        <taxon>Caryophylleae</taxon>
        <taxon>Saponaria</taxon>
    </lineage>
</organism>
<sequence>LGQCDLNNIKYGVVRTGRILANKDEWNVTMYHTCKQCSMGNIIFRNCEDWNTVEPVDPDILLKHGRFCILKKGQFLKPGESVTFSYAWNPPVIWVPFYFDLRC</sequence>
<reference evidence="2" key="1">
    <citation type="submission" date="2024-03" db="EMBL/GenBank/DDBJ databases">
        <title>WGS assembly of Saponaria officinalis var. Norfolk2.</title>
        <authorList>
            <person name="Jenkins J."/>
            <person name="Shu S."/>
            <person name="Grimwood J."/>
            <person name="Barry K."/>
            <person name="Goodstein D."/>
            <person name="Schmutz J."/>
            <person name="Leebens-Mack J."/>
            <person name="Osbourn A."/>
        </authorList>
    </citation>
    <scope>NUCLEOTIDE SEQUENCE [LARGE SCALE GENOMIC DNA]</scope>
    <source>
        <strain evidence="2">JIC</strain>
    </source>
</reference>
<dbReference type="Pfam" id="PF24068">
    <property type="entry name" value="TPD1_C"/>
    <property type="match status" value="1"/>
</dbReference>
<dbReference type="PANTHER" id="PTHR33184">
    <property type="entry name" value="PROTEIN TAPETUM DETERMINANT 1-LIKE-RELATED"/>
    <property type="match status" value="1"/>
</dbReference>
<evidence type="ECO:0000256" key="1">
    <source>
        <dbReference type="ARBA" id="ARBA00022729"/>
    </source>
</evidence>
<evidence type="ECO:0000313" key="2">
    <source>
        <dbReference type="EMBL" id="KAK9742209.1"/>
    </source>
</evidence>
<feature type="non-terminal residue" evidence="2">
    <location>
        <position position="1"/>
    </location>
</feature>
<dbReference type="InterPro" id="IPR040361">
    <property type="entry name" value="TPD1"/>
</dbReference>
<name>A0AAW1M0J3_SAPOF</name>
<dbReference type="GO" id="GO:0001709">
    <property type="term" value="P:cell fate determination"/>
    <property type="evidence" value="ECO:0007669"/>
    <property type="project" value="TreeGrafter"/>
</dbReference>
<proteinExistence type="predicted"/>
<dbReference type="PANTHER" id="PTHR33184:SF11">
    <property type="entry name" value="BETA-1,3-N-ACETYLGLUCOSAMINYLTRANSFERASE FAMILY PROTEIN"/>
    <property type="match status" value="1"/>
</dbReference>
<keyword evidence="3" id="KW-1185">Reference proteome</keyword>
<comment type="caution">
    <text evidence="2">The sequence shown here is derived from an EMBL/GenBank/DDBJ whole genome shotgun (WGS) entry which is preliminary data.</text>
</comment>
<keyword evidence="1" id="KW-0732">Signal</keyword>
<dbReference type="EMBL" id="JBDFQZ010000003">
    <property type="protein sequence ID" value="KAK9742209.1"/>
    <property type="molecule type" value="Genomic_DNA"/>
</dbReference>